<keyword evidence="12 17" id="KW-0472">Membrane</keyword>
<feature type="region of interest" description="Disordered" evidence="16">
    <location>
        <begin position="247"/>
        <end position="266"/>
    </location>
</feature>
<dbReference type="FunFam" id="1.10.510.10:FF:000129">
    <property type="entry name" value="cysteine-rich receptor-like protein kinase 10"/>
    <property type="match status" value="1"/>
</dbReference>
<dbReference type="InterPro" id="IPR038408">
    <property type="entry name" value="GNK2_sf"/>
</dbReference>
<evidence type="ECO:0000256" key="10">
    <source>
        <dbReference type="ARBA" id="ARBA00022840"/>
    </source>
</evidence>
<dbReference type="Gene3D" id="3.30.200.20">
    <property type="entry name" value="Phosphorylase Kinase, domain 1"/>
    <property type="match status" value="1"/>
</dbReference>
<feature type="domain" description="Gnk2-homologous" evidence="20">
    <location>
        <begin position="133"/>
        <end position="241"/>
    </location>
</feature>
<keyword evidence="10 15" id="KW-0067">ATP-binding</keyword>
<evidence type="ECO:0000256" key="7">
    <source>
        <dbReference type="ARBA" id="ARBA00022737"/>
    </source>
</evidence>
<dbReference type="PROSITE" id="PS50011">
    <property type="entry name" value="PROTEIN_KINASE_DOM"/>
    <property type="match status" value="1"/>
</dbReference>
<dbReference type="Pfam" id="PF07714">
    <property type="entry name" value="PK_Tyr_Ser-Thr"/>
    <property type="match status" value="1"/>
</dbReference>
<keyword evidence="22" id="KW-1185">Reference proteome</keyword>
<dbReference type="InterPro" id="IPR002902">
    <property type="entry name" value="GNK2"/>
</dbReference>
<keyword evidence="13" id="KW-0675">Receptor</keyword>
<evidence type="ECO:0000256" key="6">
    <source>
        <dbReference type="ARBA" id="ARBA00022729"/>
    </source>
</evidence>
<dbReference type="PROSITE" id="PS00107">
    <property type="entry name" value="PROTEIN_KINASE_ATP"/>
    <property type="match status" value="1"/>
</dbReference>
<evidence type="ECO:0000256" key="2">
    <source>
        <dbReference type="ARBA" id="ARBA00022527"/>
    </source>
</evidence>
<sequence length="915" mass="101934">MDAICLKFLSFVWCLFVVVVSHVSAQASCDNSKGNYTSNSTYHNNLNTLLSSFYSRTEINYGFYNFSYGQGTDKVYAIWLCRGDITQDKCLGFLNQSRVTLAQQCPNQKEAIFWTGECMLRYSNRSIFGLMENQPTVELLYTLNVTGSVDQFNEALQNLMRNLTAIAASGDSRRKYATGSAPAPNFKTIYGLTQCTPDLSSEDCTKCLDEAISKIPDCCSGKAGGNVLKPSCRIRFDPYSYYGPTIKLDTDAPPPSPSTNVTSSQGKSNTVTRTVIAIAVPVAGVVLALALFCIFQRVRKPRKKIQNEITFAESLQFNFDTIRVATNEFADSNKLGEGGFGAVYIGQLSNGQEIAVKRLSRDSGQGDIEFKNEVLLVAKLQHRNLVRLLGFCLEGRERLLVYEFVPNKSLDYFIFDPIKKMLLNWQNRYKIIGGIARGILYLHEDSRLRIIHRDLKASNILLDEDMLPKISDFGLARLVHIDQTQENTSRVVGTYGYMAPEYAIYGQFSAKSDVFSFGVLLLEIVSGKKNSGIHRGENMEDLLTFTWRNWRDGTATNIVDPTLDNGSRDEKMRCIHIGLLCVQENVAARPTMASVVLMLNSYSLTLPVPSEPAFVVDSRTRSLPNMLSSSTHNSGETRSSESTHNSVNKASITEPAANTTQDYQYFCDFTNRGNYTANSTYHTNLNTLLSTLISNTEIDYGFYNFTNGENTDKVYAIGLCRGDVKPEECRSCLNGSRANLTQLCPNRKEAIGWYENEKCMLRYSDRSIFSLMETGPAYYAHNTINATDLDQFNRSLSSLLRDLKSQAASGDSRLKYGVGNISIPDDKVIYGLVQCTPDLSGSDCDDCLAQSIERIPIDCCKDSKGGRVVRPSCSMRFETSYHFYGPTAYTPPPSTSTTSEGMHSLQFLCIVTKTI</sequence>
<dbReference type="InterPro" id="IPR017441">
    <property type="entry name" value="Protein_kinase_ATP_BS"/>
</dbReference>
<feature type="domain" description="Gnk2-homologous" evidence="20">
    <location>
        <begin position="24"/>
        <end position="127"/>
    </location>
</feature>
<keyword evidence="6 18" id="KW-0732">Signal</keyword>
<evidence type="ECO:0000256" key="12">
    <source>
        <dbReference type="ARBA" id="ARBA00023136"/>
    </source>
</evidence>
<dbReference type="PROSITE" id="PS00108">
    <property type="entry name" value="PROTEIN_KINASE_ST"/>
    <property type="match status" value="1"/>
</dbReference>
<feature type="region of interest" description="Disordered" evidence="16">
    <location>
        <begin position="625"/>
        <end position="654"/>
    </location>
</feature>
<dbReference type="InterPro" id="IPR008271">
    <property type="entry name" value="Ser/Thr_kinase_AS"/>
</dbReference>
<keyword evidence="14" id="KW-0325">Glycoprotein</keyword>
<feature type="binding site" evidence="15">
    <location>
        <position position="357"/>
    </location>
    <ligand>
        <name>ATP</name>
        <dbReference type="ChEBI" id="CHEBI:30616"/>
    </ligand>
</feature>
<evidence type="ECO:0000256" key="18">
    <source>
        <dbReference type="SAM" id="SignalP"/>
    </source>
</evidence>
<dbReference type="Pfam" id="PF01657">
    <property type="entry name" value="Stress-antifung"/>
    <property type="match status" value="4"/>
</dbReference>
<reference evidence="21 22" key="1">
    <citation type="journal article" date="2012" name="Nat. Biotechnol.">
        <title>Draft genome sequence of pigeonpea (Cajanus cajan), an orphan legume crop of resource-poor farmers.</title>
        <authorList>
            <person name="Varshney R.K."/>
            <person name="Chen W."/>
            <person name="Li Y."/>
            <person name="Bharti A.K."/>
            <person name="Saxena R.K."/>
            <person name="Schlueter J.A."/>
            <person name="Donoghue M.T."/>
            <person name="Azam S."/>
            <person name="Fan G."/>
            <person name="Whaley A.M."/>
            <person name="Farmer A.D."/>
            <person name="Sheridan J."/>
            <person name="Iwata A."/>
            <person name="Tuteja R."/>
            <person name="Penmetsa R.V."/>
            <person name="Wu W."/>
            <person name="Upadhyaya H.D."/>
            <person name="Yang S.P."/>
            <person name="Shah T."/>
            <person name="Saxena K.B."/>
            <person name="Michael T."/>
            <person name="McCombie W.R."/>
            <person name="Yang B."/>
            <person name="Zhang G."/>
            <person name="Yang H."/>
            <person name="Wang J."/>
            <person name="Spillane C."/>
            <person name="Cook D.R."/>
            <person name="May G.D."/>
            <person name="Xu X."/>
            <person name="Jackson S.A."/>
        </authorList>
    </citation>
    <scope>NUCLEOTIDE SEQUENCE [LARGE SCALE GENOMIC DNA]</scope>
    <source>
        <strain evidence="22">cv. Asha</strain>
    </source>
</reference>
<dbReference type="OMA" id="NTQSAMQ"/>
<keyword evidence="2" id="KW-0723">Serine/threonine-protein kinase</keyword>
<keyword evidence="3" id="KW-0597">Phosphoprotein</keyword>
<dbReference type="Proteomes" id="UP000075243">
    <property type="component" value="Chromosome 2"/>
</dbReference>
<feature type="domain" description="Protein kinase" evidence="19">
    <location>
        <begin position="329"/>
        <end position="603"/>
    </location>
</feature>
<dbReference type="GO" id="GO:0005524">
    <property type="term" value="F:ATP binding"/>
    <property type="evidence" value="ECO:0007669"/>
    <property type="project" value="UniProtKB-UniRule"/>
</dbReference>
<name>A0A151U7H0_CAJCA</name>
<gene>
    <name evidence="21" type="ORF">KK1_007939</name>
</gene>
<dbReference type="AlphaFoldDB" id="A0A151U7H0"/>
<feature type="signal peptide" evidence="18">
    <location>
        <begin position="1"/>
        <end position="25"/>
    </location>
</feature>
<dbReference type="SMART" id="SM00220">
    <property type="entry name" value="S_TKc"/>
    <property type="match status" value="1"/>
</dbReference>
<dbReference type="Gramene" id="C.cajan_07726.t">
    <property type="protein sequence ID" value="C.cajan_07726.t"/>
    <property type="gene ID" value="C.cajan_07726"/>
</dbReference>
<feature type="chain" id="PRO_5007589543" evidence="18">
    <location>
        <begin position="26"/>
        <end position="915"/>
    </location>
</feature>
<evidence type="ECO:0000313" key="21">
    <source>
        <dbReference type="EMBL" id="KYP75233.1"/>
    </source>
</evidence>
<dbReference type="PROSITE" id="PS51473">
    <property type="entry name" value="GNK2"/>
    <property type="match status" value="4"/>
</dbReference>
<evidence type="ECO:0000313" key="22">
    <source>
        <dbReference type="Proteomes" id="UP000075243"/>
    </source>
</evidence>
<dbReference type="InterPro" id="IPR001245">
    <property type="entry name" value="Ser-Thr/Tyr_kinase_cat_dom"/>
</dbReference>
<evidence type="ECO:0000256" key="11">
    <source>
        <dbReference type="ARBA" id="ARBA00022989"/>
    </source>
</evidence>
<evidence type="ECO:0000256" key="4">
    <source>
        <dbReference type="ARBA" id="ARBA00022679"/>
    </source>
</evidence>
<protein>
    <submittedName>
        <fullName evidence="21">Cysteine-rich receptor-like protein kinase 29</fullName>
    </submittedName>
</protein>
<keyword evidence="5 17" id="KW-0812">Transmembrane</keyword>
<comment type="subcellular location">
    <subcellularLocation>
        <location evidence="1">Membrane</location>
        <topology evidence="1">Single-pass membrane protein</topology>
    </subcellularLocation>
</comment>
<evidence type="ECO:0000256" key="3">
    <source>
        <dbReference type="ARBA" id="ARBA00022553"/>
    </source>
</evidence>
<keyword evidence="11 17" id="KW-1133">Transmembrane helix</keyword>
<organism evidence="21 22">
    <name type="scientific">Cajanus cajan</name>
    <name type="common">Pigeon pea</name>
    <name type="synonym">Cajanus indicus</name>
    <dbReference type="NCBI Taxonomy" id="3821"/>
    <lineage>
        <taxon>Eukaryota</taxon>
        <taxon>Viridiplantae</taxon>
        <taxon>Streptophyta</taxon>
        <taxon>Embryophyta</taxon>
        <taxon>Tracheophyta</taxon>
        <taxon>Spermatophyta</taxon>
        <taxon>Magnoliopsida</taxon>
        <taxon>eudicotyledons</taxon>
        <taxon>Gunneridae</taxon>
        <taxon>Pentapetalae</taxon>
        <taxon>rosids</taxon>
        <taxon>fabids</taxon>
        <taxon>Fabales</taxon>
        <taxon>Fabaceae</taxon>
        <taxon>Papilionoideae</taxon>
        <taxon>50 kb inversion clade</taxon>
        <taxon>NPAAA clade</taxon>
        <taxon>indigoferoid/millettioid clade</taxon>
        <taxon>Phaseoleae</taxon>
        <taxon>Cajanus</taxon>
    </lineage>
</organism>
<evidence type="ECO:0000256" key="16">
    <source>
        <dbReference type="SAM" id="MobiDB-lite"/>
    </source>
</evidence>
<dbReference type="EMBL" id="CM003604">
    <property type="protein sequence ID" value="KYP75233.1"/>
    <property type="molecule type" value="Genomic_DNA"/>
</dbReference>
<dbReference type="Gene3D" id="1.10.510.10">
    <property type="entry name" value="Transferase(Phosphotransferase) domain 1"/>
    <property type="match status" value="1"/>
</dbReference>
<keyword evidence="7" id="KW-0677">Repeat</keyword>
<dbReference type="InterPro" id="IPR000719">
    <property type="entry name" value="Prot_kinase_dom"/>
</dbReference>
<evidence type="ECO:0000259" key="20">
    <source>
        <dbReference type="PROSITE" id="PS51473"/>
    </source>
</evidence>
<evidence type="ECO:0000256" key="9">
    <source>
        <dbReference type="ARBA" id="ARBA00022777"/>
    </source>
</evidence>
<keyword evidence="9" id="KW-0418">Kinase</keyword>
<dbReference type="GO" id="GO:0005886">
    <property type="term" value="C:plasma membrane"/>
    <property type="evidence" value="ECO:0007669"/>
    <property type="project" value="TreeGrafter"/>
</dbReference>
<evidence type="ECO:0000256" key="15">
    <source>
        <dbReference type="PROSITE-ProRule" id="PRU10141"/>
    </source>
</evidence>
<dbReference type="SUPFAM" id="SSF56112">
    <property type="entry name" value="Protein kinase-like (PK-like)"/>
    <property type="match status" value="1"/>
</dbReference>
<dbReference type="CDD" id="cd23509">
    <property type="entry name" value="Gnk2-like"/>
    <property type="match status" value="4"/>
</dbReference>
<accession>A0A151U7H0</accession>
<evidence type="ECO:0000256" key="14">
    <source>
        <dbReference type="ARBA" id="ARBA00023180"/>
    </source>
</evidence>
<evidence type="ECO:0000256" key="5">
    <source>
        <dbReference type="ARBA" id="ARBA00022692"/>
    </source>
</evidence>
<evidence type="ECO:0000256" key="8">
    <source>
        <dbReference type="ARBA" id="ARBA00022741"/>
    </source>
</evidence>
<evidence type="ECO:0000259" key="19">
    <source>
        <dbReference type="PROSITE" id="PS50011"/>
    </source>
</evidence>
<keyword evidence="4" id="KW-0808">Transferase</keyword>
<dbReference type="GO" id="GO:0004674">
    <property type="term" value="F:protein serine/threonine kinase activity"/>
    <property type="evidence" value="ECO:0007669"/>
    <property type="project" value="UniProtKB-KW"/>
</dbReference>
<evidence type="ECO:0000256" key="17">
    <source>
        <dbReference type="SAM" id="Phobius"/>
    </source>
</evidence>
<feature type="domain" description="Gnk2-homologous" evidence="20">
    <location>
        <begin position="663"/>
        <end position="768"/>
    </location>
</feature>
<dbReference type="FunFam" id="3.30.200.20:FF:000959">
    <property type="entry name" value="Cysteine-rich receptor-like protein kinase 17"/>
    <property type="match status" value="1"/>
</dbReference>
<dbReference type="PANTHER" id="PTHR27002">
    <property type="entry name" value="RECEPTOR-LIKE SERINE/THREONINE-PROTEIN KINASE SD1-8"/>
    <property type="match status" value="1"/>
</dbReference>
<feature type="domain" description="Gnk2-homologous" evidence="20">
    <location>
        <begin position="774"/>
        <end position="882"/>
    </location>
</feature>
<evidence type="ECO:0000256" key="13">
    <source>
        <dbReference type="ARBA" id="ARBA00023170"/>
    </source>
</evidence>
<proteinExistence type="predicted"/>
<dbReference type="PANTHER" id="PTHR27002:SF1073">
    <property type="entry name" value="CYSTEINE-RICH RECEPTOR-LIKE PROTEIN KINASE 29"/>
    <property type="match status" value="1"/>
</dbReference>
<feature type="transmembrane region" description="Helical" evidence="17">
    <location>
        <begin position="275"/>
        <end position="295"/>
    </location>
</feature>
<dbReference type="InterPro" id="IPR011009">
    <property type="entry name" value="Kinase-like_dom_sf"/>
</dbReference>
<dbReference type="Gene3D" id="3.30.430.20">
    <property type="entry name" value="Gnk2 domain, C-X8-C-X2-C motif"/>
    <property type="match status" value="4"/>
</dbReference>
<dbReference type="STRING" id="3821.A0A151U7H0"/>
<dbReference type="CDD" id="cd14066">
    <property type="entry name" value="STKc_IRAK"/>
    <property type="match status" value="1"/>
</dbReference>
<dbReference type="FunFam" id="3.30.430.20:FF:000002">
    <property type="entry name" value="Cysteine-rich receptor-like protein kinase 10"/>
    <property type="match status" value="2"/>
</dbReference>
<dbReference type="GO" id="GO:0006950">
    <property type="term" value="P:response to stress"/>
    <property type="evidence" value="ECO:0007669"/>
    <property type="project" value="UniProtKB-ARBA"/>
</dbReference>
<dbReference type="FunFam" id="3.30.430.20:FF:000003">
    <property type="entry name" value="Cysteine-rich RLK (RECEPTOR-like protein kinase) 10"/>
    <property type="match status" value="2"/>
</dbReference>
<evidence type="ECO:0000256" key="1">
    <source>
        <dbReference type="ARBA" id="ARBA00004167"/>
    </source>
</evidence>
<keyword evidence="8 15" id="KW-0547">Nucleotide-binding</keyword>